<keyword evidence="2" id="KW-1185">Reference proteome</keyword>
<dbReference type="Proteomes" id="UP000006860">
    <property type="component" value="Chromosome"/>
</dbReference>
<reference evidence="2" key="1">
    <citation type="submission" date="2011-02" db="EMBL/GenBank/DDBJ databases">
        <title>The complete genome of Planctomyces brasiliensis DSM 5305.</title>
        <authorList>
            <person name="Lucas S."/>
            <person name="Copeland A."/>
            <person name="Lapidus A."/>
            <person name="Bruce D."/>
            <person name="Goodwin L."/>
            <person name="Pitluck S."/>
            <person name="Kyrpides N."/>
            <person name="Mavromatis K."/>
            <person name="Pagani I."/>
            <person name="Ivanova N."/>
            <person name="Ovchinnikova G."/>
            <person name="Lu M."/>
            <person name="Detter J.C."/>
            <person name="Han C."/>
            <person name="Land M."/>
            <person name="Hauser L."/>
            <person name="Markowitz V."/>
            <person name="Cheng J.-F."/>
            <person name="Hugenholtz P."/>
            <person name="Woyke T."/>
            <person name="Wu D."/>
            <person name="Tindall B."/>
            <person name="Pomrenke H.G."/>
            <person name="Brambilla E."/>
            <person name="Klenk H.-P."/>
            <person name="Eisen J.A."/>
        </authorList>
    </citation>
    <scope>NUCLEOTIDE SEQUENCE [LARGE SCALE GENOMIC DNA]</scope>
    <source>
        <strain evidence="2">ATCC 49424 / DSM 5305 / JCM 21570 / NBRC 103401 / IFAM 1448</strain>
    </source>
</reference>
<evidence type="ECO:0000313" key="2">
    <source>
        <dbReference type="Proteomes" id="UP000006860"/>
    </source>
</evidence>
<dbReference type="STRING" id="756272.Plabr_1233"/>
<sequence length="320" mass="36184">MKMKTKLSDFERAHALIMRGHRLSTDDEGLFFKHPVHVLSDSLSFGPSSLDTLTHQTMRSEYWKRIFLNSRGLNSAHSEQFNDGLDGLDGLNKDSRSLLFLISADPNDILELFRLSAFAIELNIAWVTPYENVDCERLIEISLNSQLVTSAERERYAKCWHYFCTGDLSSLASLLRNTNHLIEQTITEYLATLLPERTSDGSLVLSKLDLMILRPMLDNSKVNNWEIVGEVCGAIPWVPEMVVFVRLNQLESSFLSCSQSNDWNRKQLSLTNLGTKSLRSSGVPTMHSQIEFGGVGAEPINIDSSELMVNNKCFLFSRSK</sequence>
<gene>
    <name evidence="1" type="ordered locus">Plabr_1233</name>
</gene>
<dbReference type="EMBL" id="CP002546">
    <property type="protein sequence ID" value="ADY58846.1"/>
    <property type="molecule type" value="Genomic_DNA"/>
</dbReference>
<name>F0SMM7_RUBBR</name>
<evidence type="ECO:0000313" key="1">
    <source>
        <dbReference type="EMBL" id="ADY58846.1"/>
    </source>
</evidence>
<dbReference type="HOGENOM" id="CLU_868462_0_0_0"/>
<protein>
    <submittedName>
        <fullName evidence="1">Uncharacterized protein</fullName>
    </submittedName>
</protein>
<dbReference type="AlphaFoldDB" id="F0SMM7"/>
<organism evidence="1 2">
    <name type="scientific">Rubinisphaera brasiliensis (strain ATCC 49424 / DSM 5305 / JCM 21570 / IAM 15109 / NBRC 103401 / IFAM 1448)</name>
    <name type="common">Planctomyces brasiliensis</name>
    <dbReference type="NCBI Taxonomy" id="756272"/>
    <lineage>
        <taxon>Bacteria</taxon>
        <taxon>Pseudomonadati</taxon>
        <taxon>Planctomycetota</taxon>
        <taxon>Planctomycetia</taxon>
        <taxon>Planctomycetales</taxon>
        <taxon>Planctomycetaceae</taxon>
        <taxon>Rubinisphaera</taxon>
    </lineage>
</organism>
<proteinExistence type="predicted"/>
<accession>F0SMM7</accession>
<dbReference type="RefSeq" id="WP_013627579.1">
    <property type="nucleotide sequence ID" value="NC_015174.1"/>
</dbReference>
<dbReference type="KEGG" id="pbs:Plabr_1233"/>